<dbReference type="GO" id="GO:0005829">
    <property type="term" value="C:cytosol"/>
    <property type="evidence" value="ECO:0007669"/>
    <property type="project" value="TreeGrafter"/>
</dbReference>
<keyword evidence="3 6" id="KW-0378">Hydrolase</keyword>
<reference evidence="6 7" key="1">
    <citation type="submission" date="2018-06" db="EMBL/GenBank/DDBJ databases">
        <authorList>
            <consortium name="Pathogen Informatics"/>
            <person name="Doyle S."/>
        </authorList>
    </citation>
    <scope>NUCLEOTIDE SEQUENCE [LARGE SCALE GENOMIC DNA]</scope>
    <source>
        <strain evidence="6 7">NCTC11661</strain>
    </source>
</reference>
<dbReference type="GO" id="GO:0008270">
    <property type="term" value="F:zinc ion binding"/>
    <property type="evidence" value="ECO:0007669"/>
    <property type="project" value="InterPro"/>
</dbReference>
<gene>
    <name evidence="6" type="primary">cdd</name>
    <name evidence="6" type="ORF">NCTC11661_01701</name>
</gene>
<dbReference type="PROSITE" id="PS00903">
    <property type="entry name" value="CYT_DCMP_DEAMINASES_1"/>
    <property type="match status" value="1"/>
</dbReference>
<dbReference type="EMBL" id="UFTJ01000003">
    <property type="protein sequence ID" value="SUV52562.1"/>
    <property type="molecule type" value="Genomic_DNA"/>
</dbReference>
<feature type="domain" description="CMP/dCMP-type deaminase" evidence="5">
    <location>
        <begin position="19"/>
        <end position="156"/>
    </location>
</feature>
<dbReference type="Gene3D" id="3.40.140.10">
    <property type="entry name" value="Cytidine Deaminase, domain 2"/>
    <property type="match status" value="1"/>
</dbReference>
<dbReference type="InterPro" id="IPR016192">
    <property type="entry name" value="APOBEC/CMP_deaminase_Zn-bd"/>
</dbReference>
<evidence type="ECO:0000313" key="6">
    <source>
        <dbReference type="EMBL" id="SUV52562.1"/>
    </source>
</evidence>
<evidence type="ECO:0000256" key="4">
    <source>
        <dbReference type="ARBA" id="ARBA00022833"/>
    </source>
</evidence>
<dbReference type="GO" id="GO:0072527">
    <property type="term" value="P:pyrimidine-containing compound metabolic process"/>
    <property type="evidence" value="ECO:0007669"/>
    <property type="project" value="UniProtKB-ARBA"/>
</dbReference>
<dbReference type="Proteomes" id="UP000255515">
    <property type="component" value="Unassembled WGS sequence"/>
</dbReference>
<sequence length="158" mass="17594">MKKSIHLEYEVIQKENFSAEEQKLYLAASEIRKKAYAKYSHFAVGCALLMEDGSIVLGNNQENAAFPSGTCAERSAIFWAKSNFPHLKVLSVFIIGGPEDDSKSVITSPCGACRQSLLQYEIEQNQNITLYFSSYDGNAIKVKSIQHLLPFSFDGSEL</sequence>
<evidence type="ECO:0000256" key="2">
    <source>
        <dbReference type="ARBA" id="ARBA00022723"/>
    </source>
</evidence>
<name>A0A380ZT90_9FLAO</name>
<keyword evidence="4" id="KW-0862">Zinc</keyword>
<dbReference type="AlphaFoldDB" id="A0A380ZT90"/>
<dbReference type="GO" id="GO:0004126">
    <property type="term" value="F:cytidine deaminase activity"/>
    <property type="evidence" value="ECO:0007669"/>
    <property type="project" value="UniProtKB-EC"/>
</dbReference>
<dbReference type="InterPro" id="IPR002125">
    <property type="entry name" value="CMP_dCMP_dom"/>
</dbReference>
<evidence type="ECO:0000259" key="5">
    <source>
        <dbReference type="PROSITE" id="PS51747"/>
    </source>
</evidence>
<dbReference type="NCBIfam" id="NF004064">
    <property type="entry name" value="PRK05578.1"/>
    <property type="match status" value="1"/>
</dbReference>
<dbReference type="InterPro" id="IPR016193">
    <property type="entry name" value="Cytidine_deaminase-like"/>
</dbReference>
<dbReference type="GO" id="GO:0042802">
    <property type="term" value="F:identical protein binding"/>
    <property type="evidence" value="ECO:0007669"/>
    <property type="project" value="UniProtKB-ARBA"/>
</dbReference>
<dbReference type="EC" id="3.5.4.5" evidence="6"/>
<keyword evidence="2" id="KW-0479">Metal-binding</keyword>
<accession>A0A380ZT90</accession>
<dbReference type="PANTHER" id="PTHR11644">
    <property type="entry name" value="CYTIDINE DEAMINASE"/>
    <property type="match status" value="1"/>
</dbReference>
<organism evidence="6 7">
    <name type="scientific">Bergeyella zoohelcum</name>
    <dbReference type="NCBI Taxonomy" id="1015"/>
    <lineage>
        <taxon>Bacteria</taxon>
        <taxon>Pseudomonadati</taxon>
        <taxon>Bacteroidota</taxon>
        <taxon>Flavobacteriia</taxon>
        <taxon>Flavobacteriales</taxon>
        <taxon>Weeksellaceae</taxon>
        <taxon>Bergeyella</taxon>
    </lineage>
</organism>
<evidence type="ECO:0000313" key="7">
    <source>
        <dbReference type="Proteomes" id="UP000255515"/>
    </source>
</evidence>
<comment type="similarity">
    <text evidence="1">Belongs to the cytidine and deoxycytidylate deaminase family.</text>
</comment>
<dbReference type="PROSITE" id="PS51747">
    <property type="entry name" value="CYT_DCMP_DEAMINASES_2"/>
    <property type="match status" value="1"/>
</dbReference>
<proteinExistence type="inferred from homology"/>
<dbReference type="CDD" id="cd01283">
    <property type="entry name" value="cytidine_deaminase"/>
    <property type="match status" value="1"/>
</dbReference>
<evidence type="ECO:0000256" key="3">
    <source>
        <dbReference type="ARBA" id="ARBA00022801"/>
    </source>
</evidence>
<protein>
    <submittedName>
        <fullName evidence="6">Cytidine deaminase</fullName>
        <ecNumber evidence="6">3.5.4.5</ecNumber>
    </submittedName>
</protein>
<dbReference type="InterPro" id="IPR050202">
    <property type="entry name" value="Cyt/Deoxycyt_deaminase"/>
</dbReference>
<dbReference type="Pfam" id="PF00383">
    <property type="entry name" value="dCMP_cyt_deam_1"/>
    <property type="match status" value="1"/>
</dbReference>
<dbReference type="SUPFAM" id="SSF53927">
    <property type="entry name" value="Cytidine deaminase-like"/>
    <property type="match status" value="1"/>
</dbReference>
<evidence type="ECO:0000256" key="1">
    <source>
        <dbReference type="ARBA" id="ARBA00006576"/>
    </source>
</evidence>
<dbReference type="GO" id="GO:0055086">
    <property type="term" value="P:nucleobase-containing small molecule metabolic process"/>
    <property type="evidence" value="ECO:0007669"/>
    <property type="project" value="UniProtKB-ARBA"/>
</dbReference>
<dbReference type="RefSeq" id="WP_002664931.1">
    <property type="nucleotide sequence ID" value="NZ_UFTJ01000003.1"/>
</dbReference>
<dbReference type="PANTHER" id="PTHR11644:SF2">
    <property type="entry name" value="CYTIDINE DEAMINASE"/>
    <property type="match status" value="1"/>
</dbReference>